<reference evidence="1 2" key="1">
    <citation type="submission" date="2019-02" db="EMBL/GenBank/DDBJ databases">
        <title>Deep-cultivation of Planctomycetes and their phenomic and genomic characterization uncovers novel biology.</title>
        <authorList>
            <person name="Wiegand S."/>
            <person name="Jogler M."/>
            <person name="Boedeker C."/>
            <person name="Pinto D."/>
            <person name="Vollmers J."/>
            <person name="Rivas-Marin E."/>
            <person name="Kohn T."/>
            <person name="Peeters S.H."/>
            <person name="Heuer A."/>
            <person name="Rast P."/>
            <person name="Oberbeckmann S."/>
            <person name="Bunk B."/>
            <person name="Jeske O."/>
            <person name="Meyerdierks A."/>
            <person name="Storesund J.E."/>
            <person name="Kallscheuer N."/>
            <person name="Luecker S."/>
            <person name="Lage O.M."/>
            <person name="Pohl T."/>
            <person name="Merkel B.J."/>
            <person name="Hornburger P."/>
            <person name="Mueller R.-W."/>
            <person name="Bruemmer F."/>
            <person name="Labrenz M."/>
            <person name="Spormann A.M."/>
            <person name="Op den Camp H."/>
            <person name="Overmann J."/>
            <person name="Amann R."/>
            <person name="Jetten M.S.M."/>
            <person name="Mascher T."/>
            <person name="Medema M.H."/>
            <person name="Devos D.P."/>
            <person name="Kaster A.-K."/>
            <person name="Ovreas L."/>
            <person name="Rohde M."/>
            <person name="Galperin M.Y."/>
            <person name="Jogler C."/>
        </authorList>
    </citation>
    <scope>NUCLEOTIDE SEQUENCE [LARGE SCALE GENOMIC DNA]</scope>
    <source>
        <strain evidence="1 2">Mal48</strain>
    </source>
</reference>
<name>A0A517QHM4_9PLAN</name>
<sequence length="146" mass="16561">MDLIIRCRFVENPPSPYDPFLMKSFQDLVQSRRQWIDENLTPWCKVASRKDLLLAEHEWQDLAGRPAPEMTLWKWAWERFPVLSQEGFHGIDETNPVVVTCQDGRIGQGYPDAGRSEGGLLFLIGEAGEVVGPFAIDEISTIESAK</sequence>
<dbReference type="Proteomes" id="UP000315724">
    <property type="component" value="Chromosome"/>
</dbReference>
<proteinExistence type="predicted"/>
<accession>A0A517QHM4</accession>
<evidence type="ECO:0000313" key="2">
    <source>
        <dbReference type="Proteomes" id="UP000315724"/>
    </source>
</evidence>
<gene>
    <name evidence="1" type="ORF">Mal48_03510</name>
</gene>
<dbReference type="EMBL" id="CP036267">
    <property type="protein sequence ID" value="QDT31120.1"/>
    <property type="molecule type" value="Genomic_DNA"/>
</dbReference>
<organism evidence="1 2">
    <name type="scientific">Thalassoglobus polymorphus</name>
    <dbReference type="NCBI Taxonomy" id="2527994"/>
    <lineage>
        <taxon>Bacteria</taxon>
        <taxon>Pseudomonadati</taxon>
        <taxon>Planctomycetota</taxon>
        <taxon>Planctomycetia</taxon>
        <taxon>Planctomycetales</taxon>
        <taxon>Planctomycetaceae</taxon>
        <taxon>Thalassoglobus</taxon>
    </lineage>
</organism>
<dbReference type="AlphaFoldDB" id="A0A517QHM4"/>
<keyword evidence="2" id="KW-1185">Reference proteome</keyword>
<evidence type="ECO:0000313" key="1">
    <source>
        <dbReference type="EMBL" id="QDT31120.1"/>
    </source>
</evidence>
<protein>
    <submittedName>
        <fullName evidence="1">Uncharacterized protein</fullName>
    </submittedName>
</protein>
<dbReference type="KEGG" id="tpol:Mal48_03510"/>